<dbReference type="PIRSF" id="PIRSF002811">
    <property type="entry name" value="DnaG"/>
    <property type="match status" value="1"/>
</dbReference>
<evidence type="ECO:0000256" key="4">
    <source>
        <dbReference type="ARBA" id="ARBA00022695"/>
    </source>
</evidence>
<comment type="function">
    <text evidence="12 13">RNA polymerase that catalyzes the synthesis of short RNA molecules used as primers for DNA polymerase during DNA replication.</text>
</comment>
<reference evidence="17 18" key="1">
    <citation type="journal article" date="2010" name="Stand. Genomic Sci.">
        <title>Complete genome sequence of Segniliparus rotundus type strain (CDC 1076).</title>
        <authorList>
            <person name="Sikorski J."/>
            <person name="Lapidus A."/>
            <person name="Copeland A."/>
            <person name="Misra M."/>
            <person name="Glavina Del Rio T."/>
            <person name="Nolan M."/>
            <person name="Lucas S."/>
            <person name="Chen F."/>
            <person name="Tice H."/>
            <person name="Cheng J.F."/>
            <person name="Jando M."/>
            <person name="Schneider S."/>
            <person name="Bruce D."/>
            <person name="Goodwin L."/>
            <person name="Pitluck S."/>
            <person name="Liolios K."/>
            <person name="Mikhailova N."/>
            <person name="Pati A."/>
            <person name="Ivanova N."/>
            <person name="Mavromatis K."/>
            <person name="Chen A."/>
            <person name="Palaniappan K."/>
            <person name="Chertkov O."/>
            <person name="Land M."/>
            <person name="Hauser L."/>
            <person name="Chang Y.J."/>
            <person name="Jeffries C.D."/>
            <person name="Brettin T."/>
            <person name="Detter J.C."/>
            <person name="Han C."/>
            <person name="Rohde M."/>
            <person name="Goker M."/>
            <person name="Bristow J."/>
            <person name="Eisen J.A."/>
            <person name="Markowitz V."/>
            <person name="Hugenholtz P."/>
            <person name="Kyrpides N.C."/>
            <person name="Klenk H.P."/>
        </authorList>
    </citation>
    <scope>NUCLEOTIDE SEQUENCE [LARGE SCALE GENOMIC DNA]</scope>
    <source>
        <strain evidence="18">ATCC BAA-972 / CDC 1076 / CIP 108378 / DSM 44985 / JCM 13578</strain>
    </source>
</reference>
<evidence type="ECO:0000256" key="15">
    <source>
        <dbReference type="SAM" id="MobiDB-lite"/>
    </source>
</evidence>
<dbReference type="Proteomes" id="UP000002247">
    <property type="component" value="Chromosome"/>
</dbReference>
<dbReference type="InterPro" id="IPR013173">
    <property type="entry name" value="DNA_primase_DnaG_DnaB-bd_dom"/>
</dbReference>
<keyword evidence="9" id="KW-0460">Magnesium</keyword>
<dbReference type="KEGG" id="srt:Srot_1815"/>
<dbReference type="STRING" id="640132.Srot_1815"/>
<evidence type="ECO:0000259" key="16">
    <source>
        <dbReference type="PROSITE" id="PS50880"/>
    </source>
</evidence>
<keyword evidence="18" id="KW-1185">Reference proteome</keyword>
<keyword evidence="3 12" id="KW-0808">Transferase</keyword>
<feature type="zinc finger region" description="CHC2-type" evidence="12 14">
    <location>
        <begin position="38"/>
        <end position="62"/>
    </location>
</feature>
<dbReference type="InterPro" id="IPR013264">
    <property type="entry name" value="DNAG_N"/>
</dbReference>
<accession>D6Z8J5</accession>
<dbReference type="InterPro" id="IPR006295">
    <property type="entry name" value="DNA_primase_DnaG"/>
</dbReference>
<dbReference type="InterPro" id="IPR016136">
    <property type="entry name" value="DNA_helicase_N/primase_C"/>
</dbReference>
<evidence type="ECO:0000313" key="18">
    <source>
        <dbReference type="Proteomes" id="UP000002247"/>
    </source>
</evidence>
<dbReference type="GO" id="GO:0003899">
    <property type="term" value="F:DNA-directed RNA polymerase activity"/>
    <property type="evidence" value="ECO:0007669"/>
    <property type="project" value="UniProtKB-UniRule"/>
</dbReference>
<evidence type="ECO:0000256" key="13">
    <source>
        <dbReference type="PIRNR" id="PIRNR002811"/>
    </source>
</evidence>
<evidence type="ECO:0000256" key="6">
    <source>
        <dbReference type="ARBA" id="ARBA00022723"/>
    </source>
</evidence>
<evidence type="ECO:0000256" key="9">
    <source>
        <dbReference type="ARBA" id="ARBA00022842"/>
    </source>
</evidence>
<evidence type="ECO:0000256" key="1">
    <source>
        <dbReference type="ARBA" id="ARBA00022478"/>
    </source>
</evidence>
<dbReference type="GO" id="GO:0003677">
    <property type="term" value="F:DNA binding"/>
    <property type="evidence" value="ECO:0007669"/>
    <property type="project" value="UniProtKB-KW"/>
</dbReference>
<dbReference type="InterPro" id="IPR036977">
    <property type="entry name" value="DNA_primase_Znf_CHC2"/>
</dbReference>
<evidence type="ECO:0000256" key="10">
    <source>
        <dbReference type="ARBA" id="ARBA00023125"/>
    </source>
</evidence>
<keyword evidence="4 12" id="KW-0548">Nucleotidyltransferase</keyword>
<dbReference type="SMART" id="SM00766">
    <property type="entry name" value="DnaG_DnaB_bind"/>
    <property type="match status" value="1"/>
</dbReference>
<keyword evidence="7 12" id="KW-0863">Zinc-finger</keyword>
<dbReference type="EC" id="2.7.7.101" evidence="12"/>
<dbReference type="GO" id="GO:1990077">
    <property type="term" value="C:primosome complex"/>
    <property type="evidence" value="ECO:0007669"/>
    <property type="project" value="UniProtKB-KW"/>
</dbReference>
<dbReference type="OrthoDB" id="9803773at2"/>
<evidence type="ECO:0000256" key="12">
    <source>
        <dbReference type="HAMAP-Rule" id="MF_00974"/>
    </source>
</evidence>
<dbReference type="eggNOG" id="COG0358">
    <property type="taxonomic scope" value="Bacteria"/>
</dbReference>
<dbReference type="SUPFAM" id="SSF57783">
    <property type="entry name" value="Zinc beta-ribbon"/>
    <property type="match status" value="1"/>
</dbReference>
<protein>
    <recommendedName>
        <fullName evidence="12 13">DNA primase</fullName>
        <ecNumber evidence="12">2.7.7.101</ecNumber>
    </recommendedName>
</protein>
<keyword evidence="8 12" id="KW-0862">Zinc</keyword>
<dbReference type="HAMAP" id="MF_00974">
    <property type="entry name" value="DNA_primase_DnaG"/>
    <property type="match status" value="1"/>
</dbReference>
<evidence type="ECO:0000256" key="7">
    <source>
        <dbReference type="ARBA" id="ARBA00022771"/>
    </source>
</evidence>
<proteinExistence type="inferred from homology"/>
<keyword evidence="6 12" id="KW-0479">Metal-binding</keyword>
<dbReference type="GO" id="GO:0006269">
    <property type="term" value="P:DNA replication, synthesis of primer"/>
    <property type="evidence" value="ECO:0007669"/>
    <property type="project" value="UniProtKB-UniRule"/>
</dbReference>
<dbReference type="Gene3D" id="3.90.980.10">
    <property type="entry name" value="DNA primase, catalytic core, N-terminal domain"/>
    <property type="match status" value="1"/>
</dbReference>
<dbReference type="InterPro" id="IPR037068">
    <property type="entry name" value="DNA_primase_core_N_sf"/>
</dbReference>
<feature type="domain" description="Toprim" evidence="16">
    <location>
        <begin position="258"/>
        <end position="344"/>
    </location>
</feature>
<comment type="domain">
    <text evidence="12">Contains an N-terminal zinc-binding domain, a central core domain that contains the primase activity, and a C-terminal DnaB-binding domain.</text>
</comment>
<dbReference type="InterPro" id="IPR019475">
    <property type="entry name" value="DNA_primase_DnaB-bd"/>
</dbReference>
<evidence type="ECO:0000256" key="14">
    <source>
        <dbReference type="PIRSR" id="PIRSR002811-1"/>
    </source>
</evidence>
<dbReference type="GO" id="GO:0005737">
    <property type="term" value="C:cytoplasm"/>
    <property type="evidence" value="ECO:0007669"/>
    <property type="project" value="TreeGrafter"/>
</dbReference>
<dbReference type="Gene3D" id="3.90.580.10">
    <property type="entry name" value="Zinc finger, CHC2-type domain"/>
    <property type="match status" value="1"/>
</dbReference>
<evidence type="ECO:0000256" key="11">
    <source>
        <dbReference type="ARBA" id="ARBA00023163"/>
    </source>
</evidence>
<name>D6Z8J5_SEGRD</name>
<dbReference type="EMBL" id="CP001958">
    <property type="protein sequence ID" value="ADG98275.1"/>
    <property type="molecule type" value="Genomic_DNA"/>
</dbReference>
<dbReference type="Gene3D" id="3.40.1360.10">
    <property type="match status" value="1"/>
</dbReference>
<dbReference type="Gene3D" id="1.10.860.10">
    <property type="entry name" value="DNAb Helicase, Chain A"/>
    <property type="match status" value="1"/>
</dbReference>
<evidence type="ECO:0000256" key="5">
    <source>
        <dbReference type="ARBA" id="ARBA00022705"/>
    </source>
</evidence>
<dbReference type="GO" id="GO:0008270">
    <property type="term" value="F:zinc ion binding"/>
    <property type="evidence" value="ECO:0007669"/>
    <property type="project" value="UniProtKB-UniRule"/>
</dbReference>
<evidence type="ECO:0000256" key="2">
    <source>
        <dbReference type="ARBA" id="ARBA00022515"/>
    </source>
</evidence>
<dbReference type="CDD" id="cd03364">
    <property type="entry name" value="TOPRIM_DnaG_primases"/>
    <property type="match status" value="1"/>
</dbReference>
<comment type="cofactor">
    <cofactor evidence="12 13 14">
        <name>Zn(2+)</name>
        <dbReference type="ChEBI" id="CHEBI:29105"/>
    </cofactor>
    <text evidence="12 13 14">Binds 1 zinc ion per monomer.</text>
</comment>
<keyword evidence="5 12" id="KW-0235">DNA replication</keyword>
<dbReference type="SUPFAM" id="SSF56731">
    <property type="entry name" value="DNA primase core"/>
    <property type="match status" value="1"/>
</dbReference>
<dbReference type="InterPro" id="IPR030846">
    <property type="entry name" value="DnaG_bac"/>
</dbReference>
<organism evidence="17 18">
    <name type="scientific">Segniliparus rotundus (strain ATCC BAA-972 / CDC 1076 / CIP 108378 / DSM 44985 / JCM 13578)</name>
    <dbReference type="NCBI Taxonomy" id="640132"/>
    <lineage>
        <taxon>Bacteria</taxon>
        <taxon>Bacillati</taxon>
        <taxon>Actinomycetota</taxon>
        <taxon>Actinomycetes</taxon>
        <taxon>Mycobacteriales</taxon>
        <taxon>Segniliparaceae</taxon>
        <taxon>Segniliparus</taxon>
    </lineage>
</organism>
<evidence type="ECO:0000313" key="17">
    <source>
        <dbReference type="EMBL" id="ADG98275.1"/>
    </source>
</evidence>
<dbReference type="InterPro" id="IPR006171">
    <property type="entry name" value="TOPRIM_dom"/>
</dbReference>
<sequence>MIAPADIEAIRERASIAEVVGDYVSLRPSGHDRMVGLCPFHDERTPSFQVTPSRGFYHCFGCGEGGDIYRFLQNIEHVSFVDAVEILADRIKYQLTRTDDSVDRAQDRGTKRRLISANQAAAEFYASRLMGEEAAPARDFLKGRGFDREISERFGCGFAPRGWDHLVRHMRAKGFAESELEEAGLARKGQRGMVDRFRGRLLWPIRNASREVIGFGARRIFEDDDGPKYLNTPETKLYKKSHVLFGLDQAKREIATKHQVVVVEGYTDVMAMHAAGVPTAVASCGTAFGADHIAVIRRLLLDDEHSRGEVIYTFDGDEAGKAAALKAWEGDQSLVARTFVALMPAGLDPCDTRLQQGDDALRGLVAQRVPLLEFATRAALAEFDLANAEGRVGALRRTVPMVAKIKDVALRDEYARQLAGWVGWDDTAQVLSRVREEAGEAPARRAGGAPAPSRRRPSSTRDWSQRESLKALLQHPKLIAEQFAGVSPEVFAREDYRAIRDAALRAMDAAAGLEGQSWVQAVRDQADDERLQKLVAELAVEPIATSQSQMAKYVGAVLARLELFDIEDQIAELKSELSRNEGSADGGRITEVFGELVALESFRRALQKQANGEDSLGLG</sequence>
<dbReference type="Pfam" id="PF13662">
    <property type="entry name" value="Toprim_4"/>
    <property type="match status" value="1"/>
</dbReference>
<comment type="similarity">
    <text evidence="12 13">Belongs to the DnaG primase family.</text>
</comment>
<comment type="subunit">
    <text evidence="12">Monomer. Interacts with DnaB.</text>
</comment>
<dbReference type="SMART" id="SM00493">
    <property type="entry name" value="TOPRIM"/>
    <property type="match status" value="1"/>
</dbReference>
<dbReference type="PROSITE" id="PS50880">
    <property type="entry name" value="TOPRIM"/>
    <property type="match status" value="1"/>
</dbReference>
<evidence type="ECO:0000256" key="8">
    <source>
        <dbReference type="ARBA" id="ARBA00022833"/>
    </source>
</evidence>
<dbReference type="HOGENOM" id="CLU_013501_3_1_11"/>
<keyword evidence="11 12" id="KW-0804">Transcription</keyword>
<dbReference type="InterPro" id="IPR034151">
    <property type="entry name" value="TOPRIM_DnaG_bac"/>
</dbReference>
<dbReference type="RefSeq" id="WP_013138728.1">
    <property type="nucleotide sequence ID" value="NC_014168.1"/>
</dbReference>
<dbReference type="Pfam" id="PF01807">
    <property type="entry name" value="Zn_ribbon_DnaG"/>
    <property type="match status" value="1"/>
</dbReference>
<dbReference type="GO" id="GO:0000428">
    <property type="term" value="C:DNA-directed RNA polymerase complex"/>
    <property type="evidence" value="ECO:0007669"/>
    <property type="project" value="UniProtKB-KW"/>
</dbReference>
<dbReference type="Pfam" id="PF08275">
    <property type="entry name" value="DNAG_N"/>
    <property type="match status" value="1"/>
</dbReference>
<dbReference type="PANTHER" id="PTHR30313">
    <property type="entry name" value="DNA PRIMASE"/>
    <property type="match status" value="1"/>
</dbReference>
<dbReference type="FunFam" id="3.90.980.10:FF:000001">
    <property type="entry name" value="DNA primase"/>
    <property type="match status" value="1"/>
</dbReference>
<dbReference type="FunFam" id="3.90.580.10:FF:000001">
    <property type="entry name" value="DNA primase"/>
    <property type="match status" value="1"/>
</dbReference>
<gene>
    <name evidence="12" type="primary">dnaG</name>
    <name evidence="17" type="ordered locus">Srot_1815</name>
</gene>
<dbReference type="AlphaFoldDB" id="D6Z8J5"/>
<evidence type="ECO:0000256" key="3">
    <source>
        <dbReference type="ARBA" id="ARBA00022679"/>
    </source>
</evidence>
<dbReference type="NCBIfam" id="TIGR01391">
    <property type="entry name" value="dnaG"/>
    <property type="match status" value="1"/>
</dbReference>
<keyword evidence="2 12" id="KW-0639">Primosome</keyword>
<dbReference type="Pfam" id="PF10410">
    <property type="entry name" value="DnaB_bind"/>
    <property type="match status" value="1"/>
</dbReference>
<keyword evidence="1 12" id="KW-0240">DNA-directed RNA polymerase</keyword>
<feature type="region of interest" description="Disordered" evidence="15">
    <location>
        <begin position="437"/>
        <end position="465"/>
    </location>
</feature>
<keyword evidence="10 12" id="KW-0238">DNA-binding</keyword>
<dbReference type="PANTHER" id="PTHR30313:SF2">
    <property type="entry name" value="DNA PRIMASE"/>
    <property type="match status" value="1"/>
</dbReference>
<feature type="compositionally biased region" description="Low complexity" evidence="15">
    <location>
        <begin position="440"/>
        <end position="452"/>
    </location>
</feature>
<dbReference type="SMART" id="SM00400">
    <property type="entry name" value="ZnF_CHCC"/>
    <property type="match status" value="1"/>
</dbReference>
<comment type="catalytic activity">
    <reaction evidence="12">
        <text>ssDNA + n NTP = ssDNA/pppN(pN)n-1 hybrid + (n-1) diphosphate.</text>
        <dbReference type="EC" id="2.7.7.101"/>
    </reaction>
</comment>
<dbReference type="Pfam" id="PF08278">
    <property type="entry name" value="DnaG_DnaB_bind"/>
    <property type="match status" value="1"/>
</dbReference>
<dbReference type="InterPro" id="IPR050219">
    <property type="entry name" value="DnaG_primase"/>
</dbReference>
<dbReference type="InterPro" id="IPR002694">
    <property type="entry name" value="Znf_CHC2"/>
</dbReference>